<accession>A0A0B5JCG3</accession>
<proteinExistence type="predicted"/>
<dbReference type="RefSeq" id="YP_009119547.1">
    <property type="nucleotide sequence ID" value="NC_026440.1"/>
</dbReference>
<name>A0A0B5JCG3_9VIRU</name>
<dbReference type="InterPro" id="IPR043655">
    <property type="entry name" value="DUF5878"/>
</dbReference>
<dbReference type="Pfam" id="PF19206">
    <property type="entry name" value="DUF5878"/>
    <property type="match status" value="1"/>
</dbReference>
<dbReference type="KEGG" id="vg:23462229"/>
<dbReference type="GeneID" id="23462229"/>
<evidence type="ECO:0000313" key="3">
    <source>
        <dbReference type="Proteomes" id="UP000202511"/>
    </source>
</evidence>
<sequence length="214" mass="24136">MNIDRDEAFDIRADALTAQICNLLDRDPNARRIWVNAESDDDYDLFEAVAARLFDQCGVLAVHAMQTTPLVFEIGPRARDVWGPAIAQVLDDPAGEALLDTHAIYEQTAQTWRNLLRLQPLSMTPYEERLMVRLAEDMALARGLALEPVDRHRFRVHAPRAVAVYSDRTDWVDDYLDLDEGNDVPIVEDAEGEYVLDVDGGDNGALWSWQSVLV</sequence>
<dbReference type="Proteomes" id="UP000202511">
    <property type="component" value="Segment"/>
</dbReference>
<reference evidence="2 3" key="1">
    <citation type="journal article" date="2015" name="Parasitol. Res.">
        <title>Viruses in close associations with free-living amoebae.</title>
        <authorList>
            <person name="Scheid P."/>
        </authorList>
    </citation>
    <scope>NUCLEOTIDE SEQUENCE [LARGE SCALE GENOMIC DNA]</scope>
    <source>
        <strain evidence="2">KlaHel</strain>
    </source>
</reference>
<evidence type="ECO:0000259" key="1">
    <source>
        <dbReference type="Pfam" id="PF19206"/>
    </source>
</evidence>
<feature type="domain" description="DUF5878" evidence="1">
    <location>
        <begin position="12"/>
        <end position="155"/>
    </location>
</feature>
<protein>
    <recommendedName>
        <fullName evidence="1">DUF5878 domain-containing protein</fullName>
    </recommendedName>
</protein>
<evidence type="ECO:0000313" key="2">
    <source>
        <dbReference type="EMBL" id="AJF97312.1"/>
    </source>
</evidence>
<organism evidence="2 3">
    <name type="scientific">Pandoravirus inopinatum</name>
    <dbReference type="NCBI Taxonomy" id="1605721"/>
    <lineage>
        <taxon>Viruses</taxon>
        <taxon>Pandoravirus</taxon>
    </lineage>
</organism>
<dbReference type="EMBL" id="KP136319">
    <property type="protein sequence ID" value="AJF97312.1"/>
    <property type="molecule type" value="Genomic_DNA"/>
</dbReference>